<dbReference type="EMBL" id="NBIV01000260">
    <property type="protein sequence ID" value="PXF40786.1"/>
    <property type="molecule type" value="Genomic_DNA"/>
</dbReference>
<dbReference type="Gene3D" id="1.10.472.10">
    <property type="entry name" value="Cyclin-like"/>
    <property type="match status" value="1"/>
</dbReference>
<dbReference type="PANTHER" id="PTHR15615">
    <property type="match status" value="1"/>
</dbReference>
<sequence length="228" mass="25472">MSARSAVSHVAAEDGVEVCTAVNARLSTLPLHELHAYCSVGAADSSSPTTVTWVSSPSPQPPAVTLEMLCTDRLADTLACIVTDICARSQYCSLPQSTHPLAFFYCPTKQTFSLSFYCRRLLQYNRCSKPCVALALVYLFRVQSNEYLQVNDYNVHRLLCTALMLATKWHDDVSYDNSHYAAVGGIASTKEMNVLELHMLRVLDHALFVNSHTYSQIEMYLLQWAFCQ</sequence>
<dbReference type="Pfam" id="PF08613">
    <property type="entry name" value="Cyclin"/>
    <property type="match status" value="1"/>
</dbReference>
<gene>
    <name evidence="1" type="ORF">BWQ96_09496</name>
</gene>
<name>A0A2V3IFB8_9FLOR</name>
<comment type="caution">
    <text evidence="1">The sequence shown here is derived from an EMBL/GenBank/DDBJ whole genome shotgun (WGS) entry which is preliminary data.</text>
</comment>
<dbReference type="CDD" id="cd20558">
    <property type="entry name" value="CYCLIN_ScPCL7-like"/>
    <property type="match status" value="1"/>
</dbReference>
<dbReference type="STRING" id="448386.A0A2V3IFB8"/>
<dbReference type="GO" id="GO:0019901">
    <property type="term" value="F:protein kinase binding"/>
    <property type="evidence" value="ECO:0007669"/>
    <property type="project" value="InterPro"/>
</dbReference>
<organism evidence="1 2">
    <name type="scientific">Gracilariopsis chorda</name>
    <dbReference type="NCBI Taxonomy" id="448386"/>
    <lineage>
        <taxon>Eukaryota</taxon>
        <taxon>Rhodophyta</taxon>
        <taxon>Florideophyceae</taxon>
        <taxon>Rhodymeniophycidae</taxon>
        <taxon>Gracilariales</taxon>
        <taxon>Gracilariaceae</taxon>
        <taxon>Gracilariopsis</taxon>
    </lineage>
</organism>
<dbReference type="AlphaFoldDB" id="A0A2V3IFB8"/>
<dbReference type="Proteomes" id="UP000247409">
    <property type="component" value="Unassembled WGS sequence"/>
</dbReference>
<dbReference type="SUPFAM" id="SSF47954">
    <property type="entry name" value="Cyclin-like"/>
    <property type="match status" value="1"/>
</dbReference>
<dbReference type="OrthoDB" id="5671at2759"/>
<evidence type="ECO:0000313" key="2">
    <source>
        <dbReference type="Proteomes" id="UP000247409"/>
    </source>
</evidence>
<protein>
    <submittedName>
        <fullName evidence="1">Cyclin-U4-1</fullName>
    </submittedName>
</protein>
<evidence type="ECO:0000313" key="1">
    <source>
        <dbReference type="EMBL" id="PXF40786.1"/>
    </source>
</evidence>
<reference evidence="1 2" key="1">
    <citation type="journal article" date="2018" name="Mol. Biol. Evol.">
        <title>Analysis of the draft genome of the red seaweed Gracilariopsis chorda provides insights into genome size evolution in Rhodophyta.</title>
        <authorList>
            <person name="Lee J."/>
            <person name="Yang E.C."/>
            <person name="Graf L."/>
            <person name="Yang J.H."/>
            <person name="Qiu H."/>
            <person name="Zel Zion U."/>
            <person name="Chan C.X."/>
            <person name="Stephens T.G."/>
            <person name="Weber A.P.M."/>
            <person name="Boo G.H."/>
            <person name="Boo S.M."/>
            <person name="Kim K.M."/>
            <person name="Shin Y."/>
            <person name="Jung M."/>
            <person name="Lee S.J."/>
            <person name="Yim H.S."/>
            <person name="Lee J.H."/>
            <person name="Bhattacharya D."/>
            <person name="Yoon H.S."/>
        </authorList>
    </citation>
    <scope>NUCLEOTIDE SEQUENCE [LARGE SCALE GENOMIC DNA]</scope>
    <source>
        <strain evidence="1 2">SKKU-2015</strain>
        <tissue evidence="1">Whole body</tissue>
    </source>
</reference>
<accession>A0A2V3IFB8</accession>
<dbReference type="InterPro" id="IPR013922">
    <property type="entry name" value="Cyclin_PHO80-like"/>
</dbReference>
<dbReference type="PANTHER" id="PTHR15615:SF108">
    <property type="entry name" value="PROTEIN CNPPD1"/>
    <property type="match status" value="1"/>
</dbReference>
<keyword evidence="2" id="KW-1185">Reference proteome</keyword>
<dbReference type="InterPro" id="IPR036915">
    <property type="entry name" value="Cyclin-like_sf"/>
</dbReference>
<proteinExistence type="predicted"/>